<organism evidence="2 3">
    <name type="scientific">Bosea minatitlanensis</name>
    <dbReference type="NCBI Taxonomy" id="128782"/>
    <lineage>
        <taxon>Bacteria</taxon>
        <taxon>Pseudomonadati</taxon>
        <taxon>Pseudomonadota</taxon>
        <taxon>Alphaproteobacteria</taxon>
        <taxon>Hyphomicrobiales</taxon>
        <taxon>Boseaceae</taxon>
        <taxon>Bosea</taxon>
    </lineage>
</organism>
<evidence type="ECO:0000313" key="3">
    <source>
        <dbReference type="Proteomes" id="UP001595976"/>
    </source>
</evidence>
<comment type="caution">
    <text evidence="2">The sequence shown here is derived from an EMBL/GenBank/DDBJ whole genome shotgun (WGS) entry which is preliminary data.</text>
</comment>
<dbReference type="SUPFAM" id="SSF49503">
    <property type="entry name" value="Cupredoxins"/>
    <property type="match status" value="1"/>
</dbReference>
<dbReference type="Proteomes" id="UP001595976">
    <property type="component" value="Unassembled WGS sequence"/>
</dbReference>
<reference evidence="3" key="1">
    <citation type="journal article" date="2019" name="Int. J. Syst. Evol. Microbiol.">
        <title>The Global Catalogue of Microorganisms (GCM) 10K type strain sequencing project: providing services to taxonomists for standard genome sequencing and annotation.</title>
        <authorList>
            <consortium name="The Broad Institute Genomics Platform"/>
            <consortium name="The Broad Institute Genome Sequencing Center for Infectious Disease"/>
            <person name="Wu L."/>
            <person name="Ma J."/>
        </authorList>
    </citation>
    <scope>NUCLEOTIDE SEQUENCE [LARGE SCALE GENOMIC DNA]</scope>
    <source>
        <strain evidence="3">CGMCC 1.15643</strain>
    </source>
</reference>
<dbReference type="RefSeq" id="WP_158443654.1">
    <property type="nucleotide sequence ID" value="NZ_JAOAOS010000002.1"/>
</dbReference>
<dbReference type="EMBL" id="JBHSLI010000002">
    <property type="protein sequence ID" value="MFC5292950.1"/>
    <property type="molecule type" value="Genomic_DNA"/>
</dbReference>
<gene>
    <name evidence="2" type="ORF">ACFPK2_08090</name>
</gene>
<dbReference type="InterPro" id="IPR008972">
    <property type="entry name" value="Cupredoxin"/>
</dbReference>
<name>A0ABW0F3J4_9HYPH</name>
<dbReference type="Gene3D" id="2.60.40.420">
    <property type="entry name" value="Cupredoxins - blue copper proteins"/>
    <property type="match status" value="1"/>
</dbReference>
<dbReference type="InterPro" id="IPR002429">
    <property type="entry name" value="CcO_II-like_C"/>
</dbReference>
<protein>
    <recommendedName>
        <fullName evidence="1">Cytochrome oxidase subunit II copper A binding domain-containing protein</fullName>
    </recommendedName>
</protein>
<keyword evidence="3" id="KW-1185">Reference proteome</keyword>
<evidence type="ECO:0000259" key="1">
    <source>
        <dbReference type="PROSITE" id="PS50857"/>
    </source>
</evidence>
<sequence>MAGPRLSGFGGGLLLALGCGFAIPSEAGTPDLCSGQPAAMQQPCREALKLLVQGGPQESEPEPQPARRILATGTPEGWRYDYVQPGGMGPDDACVVAGELVVPADTPVRLLVTASDTIRPWRLPQFGLALTGVPGRVEEATVKLPAGEAGGGASAPGGGEQPVAVRVLAPEAYAEWEGKTLPPSCFASG</sequence>
<proteinExistence type="predicted"/>
<feature type="domain" description="Cytochrome oxidase subunit II copper A binding" evidence="1">
    <location>
        <begin position="64"/>
        <end position="179"/>
    </location>
</feature>
<dbReference type="PROSITE" id="PS51257">
    <property type="entry name" value="PROKAR_LIPOPROTEIN"/>
    <property type="match status" value="1"/>
</dbReference>
<dbReference type="Pfam" id="PF00116">
    <property type="entry name" value="COX2"/>
    <property type="match status" value="1"/>
</dbReference>
<accession>A0ABW0F3J4</accession>
<evidence type="ECO:0000313" key="2">
    <source>
        <dbReference type="EMBL" id="MFC5292950.1"/>
    </source>
</evidence>
<dbReference type="PROSITE" id="PS50857">
    <property type="entry name" value="COX2_CUA"/>
    <property type="match status" value="1"/>
</dbReference>